<dbReference type="EMBL" id="KZ857504">
    <property type="protein sequence ID" value="RDX41704.1"/>
    <property type="molecule type" value="Genomic_DNA"/>
</dbReference>
<proteinExistence type="predicted"/>
<evidence type="ECO:0000313" key="2">
    <source>
        <dbReference type="EMBL" id="RDX41704.1"/>
    </source>
</evidence>
<accession>A0A371CN36</accession>
<evidence type="ECO:0000256" key="1">
    <source>
        <dbReference type="SAM" id="MobiDB-lite"/>
    </source>
</evidence>
<dbReference type="Proteomes" id="UP000256964">
    <property type="component" value="Unassembled WGS sequence"/>
</dbReference>
<protein>
    <submittedName>
        <fullName evidence="2">Uncharacterized protein</fullName>
    </submittedName>
</protein>
<dbReference type="AlphaFoldDB" id="A0A371CN36"/>
<evidence type="ECO:0000313" key="3">
    <source>
        <dbReference type="Proteomes" id="UP000256964"/>
    </source>
</evidence>
<feature type="compositionally biased region" description="Basic and acidic residues" evidence="1">
    <location>
        <begin position="158"/>
        <end position="174"/>
    </location>
</feature>
<feature type="region of interest" description="Disordered" evidence="1">
    <location>
        <begin position="1"/>
        <end position="26"/>
    </location>
</feature>
<keyword evidence="3" id="KW-1185">Reference proteome</keyword>
<name>A0A371CN36_9APHY</name>
<sequence>MSSPTHVPAAAPTLREGVRRDRSSRSSCAFVMPPSQLPPPCSIAPGLGCENPKTRTGTQIWDQRCQATNVRLASGRCRRLPPSYLTSARRTVTLARRERESTVLHHRLRWTFSILRNLCHQSLPAPSSKLPPPSLTQLGLWNEHIDPDRNGYMGPTLSREDTDARLHPSHLDHP</sequence>
<feature type="region of interest" description="Disordered" evidence="1">
    <location>
        <begin position="149"/>
        <end position="174"/>
    </location>
</feature>
<organism evidence="2 3">
    <name type="scientific">Lentinus brumalis</name>
    <dbReference type="NCBI Taxonomy" id="2498619"/>
    <lineage>
        <taxon>Eukaryota</taxon>
        <taxon>Fungi</taxon>
        <taxon>Dikarya</taxon>
        <taxon>Basidiomycota</taxon>
        <taxon>Agaricomycotina</taxon>
        <taxon>Agaricomycetes</taxon>
        <taxon>Polyporales</taxon>
        <taxon>Polyporaceae</taxon>
        <taxon>Lentinus</taxon>
    </lineage>
</organism>
<reference evidence="2 3" key="1">
    <citation type="journal article" date="2018" name="Biotechnol. Biofuels">
        <title>Integrative visual omics of the white-rot fungus Polyporus brumalis exposes the biotechnological potential of its oxidative enzymes for delignifying raw plant biomass.</title>
        <authorList>
            <person name="Miyauchi S."/>
            <person name="Rancon A."/>
            <person name="Drula E."/>
            <person name="Hage H."/>
            <person name="Chaduli D."/>
            <person name="Favel A."/>
            <person name="Grisel S."/>
            <person name="Henrissat B."/>
            <person name="Herpoel-Gimbert I."/>
            <person name="Ruiz-Duenas F.J."/>
            <person name="Chevret D."/>
            <person name="Hainaut M."/>
            <person name="Lin J."/>
            <person name="Wang M."/>
            <person name="Pangilinan J."/>
            <person name="Lipzen A."/>
            <person name="Lesage-Meessen L."/>
            <person name="Navarro D."/>
            <person name="Riley R."/>
            <person name="Grigoriev I.V."/>
            <person name="Zhou S."/>
            <person name="Raouche S."/>
            <person name="Rosso M.N."/>
        </authorList>
    </citation>
    <scope>NUCLEOTIDE SEQUENCE [LARGE SCALE GENOMIC DNA]</scope>
    <source>
        <strain evidence="2 3">BRFM 1820</strain>
    </source>
</reference>
<gene>
    <name evidence="2" type="ORF">OH76DRAFT_185955</name>
</gene>